<accession>A0ABW1R541</accession>
<dbReference type="RefSeq" id="WP_137640360.1">
    <property type="nucleotide sequence ID" value="NZ_BJDK01000018.1"/>
</dbReference>
<feature type="signal peptide" evidence="1">
    <location>
        <begin position="1"/>
        <end position="29"/>
    </location>
</feature>
<dbReference type="Pfam" id="PF13731">
    <property type="entry name" value="WxL"/>
    <property type="match status" value="1"/>
</dbReference>
<proteinExistence type="predicted"/>
<comment type="caution">
    <text evidence="3">The sequence shown here is derived from an EMBL/GenBank/DDBJ whole genome shotgun (WGS) entry which is preliminary data.</text>
</comment>
<organism evidence="3 4">
    <name type="scientific">Lactiplantibacillus dongliensis</name>
    <dbReference type="NCBI Taxonomy" id="2559919"/>
    <lineage>
        <taxon>Bacteria</taxon>
        <taxon>Bacillati</taxon>
        <taxon>Bacillota</taxon>
        <taxon>Bacilli</taxon>
        <taxon>Lactobacillales</taxon>
        <taxon>Lactobacillaceae</taxon>
        <taxon>Lactiplantibacillus</taxon>
    </lineage>
</organism>
<keyword evidence="1" id="KW-0732">Signal</keyword>
<dbReference type="Proteomes" id="UP001596253">
    <property type="component" value="Unassembled WGS sequence"/>
</dbReference>
<reference evidence="4" key="1">
    <citation type="journal article" date="2019" name="Int. J. Syst. Evol. Microbiol.">
        <title>The Global Catalogue of Microorganisms (GCM) 10K type strain sequencing project: providing services to taxonomists for standard genome sequencing and annotation.</title>
        <authorList>
            <consortium name="The Broad Institute Genomics Platform"/>
            <consortium name="The Broad Institute Genome Sequencing Center for Infectious Disease"/>
            <person name="Wu L."/>
            <person name="Ma J."/>
        </authorList>
    </citation>
    <scope>NUCLEOTIDE SEQUENCE [LARGE SCALE GENOMIC DNA]</scope>
    <source>
        <strain evidence="4">CCM 8932</strain>
    </source>
</reference>
<dbReference type="EMBL" id="JBHSSD010000006">
    <property type="protein sequence ID" value="MFC6163317.1"/>
    <property type="molecule type" value="Genomic_DNA"/>
</dbReference>
<sequence length="241" mass="23755">MRAINKMMSGIGGGLAIATLALTPLAAMAAGPGTATSNLTTVSTGYVSDSTGNAEAQSNAEFAVAPGPLTLNSVPNIQLGSVGVKSIATGSPVLPLVSGTTTGGTGYDGNGSDSLNVTDYRGDHAGWSLTVGMGPFTTTGKDTVTSASLALDATAGAMDNSTTAAPVSLTLPQSTLTSSWVTNPETLWLADANTGEGSNSATLASTTALTIGKEPTVTAGTYTATMYWALQDAPAATTPAS</sequence>
<keyword evidence="4" id="KW-1185">Reference proteome</keyword>
<protein>
    <submittedName>
        <fullName evidence="3">WxL domain-containing protein</fullName>
    </submittedName>
</protein>
<evidence type="ECO:0000313" key="3">
    <source>
        <dbReference type="EMBL" id="MFC6163317.1"/>
    </source>
</evidence>
<gene>
    <name evidence="3" type="ORF">ACFP3T_01355</name>
</gene>
<feature type="chain" id="PRO_5047304470" evidence="1">
    <location>
        <begin position="30"/>
        <end position="241"/>
    </location>
</feature>
<dbReference type="InterPro" id="IPR027994">
    <property type="entry name" value="WxL_dom"/>
</dbReference>
<evidence type="ECO:0000256" key="1">
    <source>
        <dbReference type="SAM" id="SignalP"/>
    </source>
</evidence>
<evidence type="ECO:0000259" key="2">
    <source>
        <dbReference type="Pfam" id="PF13731"/>
    </source>
</evidence>
<name>A0ABW1R541_9LACO</name>
<evidence type="ECO:0000313" key="4">
    <source>
        <dbReference type="Proteomes" id="UP001596253"/>
    </source>
</evidence>
<feature type="domain" description="WxL" evidence="2">
    <location>
        <begin position="64"/>
        <end position="234"/>
    </location>
</feature>